<dbReference type="GO" id="GO:0016020">
    <property type="term" value="C:membrane"/>
    <property type="evidence" value="ECO:0007669"/>
    <property type="project" value="UniProtKB-SubCell"/>
</dbReference>
<reference evidence="10" key="1">
    <citation type="submission" date="2022-07" db="EMBL/GenBank/DDBJ databases">
        <title>Taxonomy of Aspergillus series Nigri: significant species reduction supported by multi-species coalescent approaches.</title>
        <authorList>
            <person name="Bian C."/>
            <person name="Kusuya Y."/>
            <person name="Sklenar F."/>
            <person name="D'hooge E."/>
            <person name="Yaguchi T."/>
            <person name="Takahashi H."/>
            <person name="Hubka V."/>
        </authorList>
    </citation>
    <scope>NUCLEOTIDE SEQUENCE</scope>
    <source>
        <strain evidence="10">CBS 733.88</strain>
    </source>
</reference>
<dbReference type="Gene3D" id="1.20.1250.20">
    <property type="entry name" value="MFS general substrate transporter like domains"/>
    <property type="match status" value="1"/>
</dbReference>
<feature type="transmembrane region" description="Helical" evidence="8">
    <location>
        <begin position="317"/>
        <end position="339"/>
    </location>
</feature>
<keyword evidence="4 8" id="KW-1133">Transmembrane helix</keyword>
<dbReference type="PANTHER" id="PTHR43791">
    <property type="entry name" value="PERMEASE-RELATED"/>
    <property type="match status" value="1"/>
</dbReference>
<feature type="transmembrane region" description="Helical" evidence="8">
    <location>
        <begin position="150"/>
        <end position="169"/>
    </location>
</feature>
<dbReference type="EMBL" id="BROQ01000177">
    <property type="protein sequence ID" value="GKZ27028.1"/>
    <property type="molecule type" value="Genomic_DNA"/>
</dbReference>
<feature type="coiled-coil region" evidence="6">
    <location>
        <begin position="763"/>
        <end position="797"/>
    </location>
</feature>
<comment type="subcellular location">
    <subcellularLocation>
        <location evidence="1">Membrane</location>
        <topology evidence="1">Multi-pass membrane protein</topology>
    </subcellularLocation>
</comment>
<keyword evidence="5 8" id="KW-0472">Membrane</keyword>
<feature type="transmembrane region" description="Helical" evidence="8">
    <location>
        <begin position="351"/>
        <end position="379"/>
    </location>
</feature>
<accession>A0A9W5Z0F5</accession>
<feature type="transmembrane region" description="Helical" evidence="8">
    <location>
        <begin position="119"/>
        <end position="138"/>
    </location>
</feature>
<feature type="transmembrane region" description="Helical" evidence="8">
    <location>
        <begin position="49"/>
        <end position="66"/>
    </location>
</feature>
<dbReference type="GO" id="GO:0022857">
    <property type="term" value="F:transmembrane transporter activity"/>
    <property type="evidence" value="ECO:0007669"/>
    <property type="project" value="InterPro"/>
</dbReference>
<dbReference type="Pfam" id="PF07690">
    <property type="entry name" value="MFS_1"/>
    <property type="match status" value="1"/>
</dbReference>
<keyword evidence="3 8" id="KW-0812">Transmembrane</keyword>
<evidence type="ECO:0000256" key="7">
    <source>
        <dbReference type="SAM" id="MobiDB-lite"/>
    </source>
</evidence>
<feature type="region of interest" description="Disordered" evidence="7">
    <location>
        <begin position="676"/>
        <end position="697"/>
    </location>
</feature>
<evidence type="ECO:0000256" key="6">
    <source>
        <dbReference type="SAM" id="Coils"/>
    </source>
</evidence>
<dbReference type="Proteomes" id="UP001143548">
    <property type="component" value="Unassembled WGS sequence"/>
</dbReference>
<feature type="transmembrane region" description="Helical" evidence="8">
    <location>
        <begin position="285"/>
        <end position="305"/>
    </location>
</feature>
<organism evidence="10 11">
    <name type="scientific">Aspergillus brasiliensis</name>
    <dbReference type="NCBI Taxonomy" id="319629"/>
    <lineage>
        <taxon>Eukaryota</taxon>
        <taxon>Fungi</taxon>
        <taxon>Dikarya</taxon>
        <taxon>Ascomycota</taxon>
        <taxon>Pezizomycotina</taxon>
        <taxon>Eurotiomycetes</taxon>
        <taxon>Eurotiomycetidae</taxon>
        <taxon>Eurotiales</taxon>
        <taxon>Aspergillaceae</taxon>
        <taxon>Aspergillus</taxon>
        <taxon>Aspergillus subgen. Circumdati</taxon>
    </lineage>
</organism>
<dbReference type="FunFam" id="1.20.1250.20:FF:000983">
    <property type="entry name" value="MFS transporter, putative"/>
    <property type="match status" value="1"/>
</dbReference>
<feature type="transmembrane region" description="Helical" evidence="8">
    <location>
        <begin position="213"/>
        <end position="235"/>
    </location>
</feature>
<comment type="caution">
    <text evidence="10">The sequence shown here is derived from an EMBL/GenBank/DDBJ whole genome shotgun (WGS) entry which is preliminary data.</text>
</comment>
<evidence type="ECO:0000256" key="1">
    <source>
        <dbReference type="ARBA" id="ARBA00004141"/>
    </source>
</evidence>
<feature type="domain" description="Major facilitator superfamily (MFS) profile" evidence="9">
    <location>
        <begin position="53"/>
        <end position="513"/>
    </location>
</feature>
<sequence>MSKPTEAYTEYHENADKIQEASQDAIYQTYVAKSPEWHRKMTKQLLRKVDLHLLPFLVVMYLLNFLDRNNLSQARLGSLEQDLGMKGTDYNLATSILFVGYLLMQLPSNLLLTRVRPSLFLGLSMAIWGVISACQAATQSFTGLVLSRFFLGFVEAPFFPGAIMLMSSWYTRQELSHRIAWFYAGSSLANAFGGLIGAGVLGNLDGAHGIAGWRWLFIIEGSITVGVSLTSTLLLPNYPATTSWLDETEKLYAQWRLIHDAGEADEASSSNIKEALYLVFSDKRIYLFILLQHTSLLSQNFQYFFPTIVETLGYGNIETLLITAPVWIATFLVSLFVTWTSGKTNDRGIHIILLMLFFGMFLMPMGAVSAYQIIIAWVANSFPRPLVKRSAAIATANMIGNTASIYGSYMWPSSSGPRYIAGGSATAGIALLVAIIAFVIRVVHGRMNKALDAAEDDRGGVEGDNLEARNAGTAYQLEPIYLPIPLSNSTMLKMNLFHIILALAGYALAQTTTSTTTTSTTLSSSSISSYPTIQIFNILPTPPTSQSTTTTPTPIPTLATFDASIITATSSTTILAVTCNGACPIPSIYTITAAPSTYAEHGSFINSANGLTVTTSQSNACNITSSTQGASCSVTIGYYATMSGGQNSSSVVSSGTSFGQGEIWYMPVTVTDGGEKLAGAKETSGSGGSGSGSSASGACGRVEVGEWNDMPPRPLMDLPITDYCAVRTACGSCAIRGKPCRVRRGETACIRCSRHGLNECDAYSAMMQQLKNEKESNQKLIDEVADLRDEINTLLRSTSQTGCVSNELSRLKNLRIDTGSGASGSPSDNDLISEGVVSLDEAEDMFNMFTACVNPLLFDGLLMQHQTLDSVRKSSAMLTAAILTVAALLSPDRAEVCGKCHETFVSLSLRRRLATTHHNSLDDVRALCIGAFYLQSLGERLSSEAIHVSRNLGLDEAFRRYMQGGVADMEQVRLWCIAYICEQCFTTNRGCPLKDVAYKPVWDMTRIPHQKDASHEDRRLIALLLYFDTLATAHAAFYNDPRQPLKADDMTTLLAFDDAVKRCLQEYPAGTLHSNHPFSSFPKDIKDLMYAFAQFQIYSLAFRGIFPYHNGPTNFQAWSHEHCFTAGAAVDAALRILHMIGTNSDLSLNLRYVPIHIYHMVGYCATFLLRIAGLNIGLAGSNKGDLNRLGLAIDPGHIAYVVLRVAQCLRTKGAELNQKHTSTLVASSLLTMLRLLSDVQRVGNSEVPKEEWDLYLEHPTVDPPESSVIWHADGTFGIGFNHLLPFWLKSQAKE</sequence>
<proteinExistence type="predicted"/>
<evidence type="ECO:0000256" key="5">
    <source>
        <dbReference type="ARBA" id="ARBA00023136"/>
    </source>
</evidence>
<dbReference type="CDD" id="cd12148">
    <property type="entry name" value="fungal_TF_MHR"/>
    <property type="match status" value="1"/>
</dbReference>
<dbReference type="InterPro" id="IPR020846">
    <property type="entry name" value="MFS_dom"/>
</dbReference>
<dbReference type="InterPro" id="IPR036259">
    <property type="entry name" value="MFS_trans_sf"/>
</dbReference>
<evidence type="ECO:0000313" key="11">
    <source>
        <dbReference type="Proteomes" id="UP001143548"/>
    </source>
</evidence>
<evidence type="ECO:0000256" key="8">
    <source>
        <dbReference type="SAM" id="Phobius"/>
    </source>
</evidence>
<feature type="transmembrane region" description="Helical" evidence="8">
    <location>
        <begin position="181"/>
        <end position="201"/>
    </location>
</feature>
<dbReference type="PROSITE" id="PS50850">
    <property type="entry name" value="MFS"/>
    <property type="match status" value="1"/>
</dbReference>
<feature type="transmembrane region" description="Helical" evidence="8">
    <location>
        <begin position="419"/>
        <end position="440"/>
    </location>
</feature>
<evidence type="ECO:0000256" key="4">
    <source>
        <dbReference type="ARBA" id="ARBA00022989"/>
    </source>
</evidence>
<dbReference type="PANTHER" id="PTHR43791:SF20">
    <property type="entry name" value="TRANSPORTER, PUTATIVE (AFU_ORTHOLOGUE AFUA_3G14670)-RELATED"/>
    <property type="match status" value="1"/>
</dbReference>
<evidence type="ECO:0000313" key="10">
    <source>
        <dbReference type="EMBL" id="GKZ27028.1"/>
    </source>
</evidence>
<keyword evidence="6" id="KW-0175">Coiled coil</keyword>
<keyword evidence="2" id="KW-0813">Transport</keyword>
<evidence type="ECO:0000256" key="2">
    <source>
        <dbReference type="ARBA" id="ARBA00022448"/>
    </source>
</evidence>
<feature type="transmembrane region" description="Helical" evidence="8">
    <location>
        <begin position="92"/>
        <end position="112"/>
    </location>
</feature>
<name>A0A9W5Z0F5_9EURO</name>
<gene>
    <name evidence="10" type="ORF">AbraCBS73388_003545</name>
</gene>
<dbReference type="InterPro" id="IPR011701">
    <property type="entry name" value="MFS"/>
</dbReference>
<evidence type="ECO:0000256" key="3">
    <source>
        <dbReference type="ARBA" id="ARBA00022692"/>
    </source>
</evidence>
<protein>
    <recommendedName>
        <fullName evidence="9">Major facilitator superfamily (MFS) profile domain-containing protein</fullName>
    </recommendedName>
</protein>
<dbReference type="SUPFAM" id="SSF103473">
    <property type="entry name" value="MFS general substrate transporter"/>
    <property type="match status" value="1"/>
</dbReference>
<evidence type="ECO:0000259" key="9">
    <source>
        <dbReference type="PROSITE" id="PS50850"/>
    </source>
</evidence>